<feature type="transmembrane region" description="Helical" evidence="7">
    <location>
        <begin position="81"/>
        <end position="100"/>
    </location>
</feature>
<dbReference type="PANTHER" id="PTHR42718">
    <property type="entry name" value="MAJOR FACILITATOR SUPERFAMILY MULTIDRUG TRANSPORTER MFSC"/>
    <property type="match status" value="1"/>
</dbReference>
<evidence type="ECO:0000256" key="4">
    <source>
        <dbReference type="ARBA" id="ARBA00022692"/>
    </source>
</evidence>
<dbReference type="EMBL" id="BRZI01000018">
    <property type="protein sequence ID" value="GLD30846.1"/>
    <property type="molecule type" value="Genomic_DNA"/>
</dbReference>
<evidence type="ECO:0000313" key="10">
    <source>
        <dbReference type="Proteomes" id="UP001064782"/>
    </source>
</evidence>
<evidence type="ECO:0000256" key="7">
    <source>
        <dbReference type="SAM" id="Phobius"/>
    </source>
</evidence>
<dbReference type="PROSITE" id="PS50850">
    <property type="entry name" value="MFS"/>
    <property type="match status" value="1"/>
</dbReference>
<protein>
    <submittedName>
        <fullName evidence="9">MFS transporter</fullName>
    </submittedName>
</protein>
<dbReference type="Proteomes" id="UP001064782">
    <property type="component" value="Unassembled WGS sequence"/>
</dbReference>
<feature type="transmembrane region" description="Helical" evidence="7">
    <location>
        <begin position="233"/>
        <end position="253"/>
    </location>
</feature>
<dbReference type="PANTHER" id="PTHR42718:SF46">
    <property type="entry name" value="BLR6921 PROTEIN"/>
    <property type="match status" value="1"/>
</dbReference>
<keyword evidence="4 7" id="KW-0812">Transmembrane</keyword>
<evidence type="ECO:0000256" key="2">
    <source>
        <dbReference type="ARBA" id="ARBA00022448"/>
    </source>
</evidence>
<feature type="transmembrane region" description="Helical" evidence="7">
    <location>
        <begin position="469"/>
        <end position="490"/>
    </location>
</feature>
<comment type="caution">
    <text evidence="9">The sequence shown here is derived from an EMBL/GenBank/DDBJ whole genome shotgun (WGS) entry which is preliminary data.</text>
</comment>
<feature type="transmembrane region" description="Helical" evidence="7">
    <location>
        <begin position="437"/>
        <end position="457"/>
    </location>
</feature>
<keyword evidence="3" id="KW-1003">Cell membrane</keyword>
<feature type="transmembrane region" description="Helical" evidence="7">
    <location>
        <begin position="340"/>
        <end position="360"/>
    </location>
</feature>
<evidence type="ECO:0000256" key="1">
    <source>
        <dbReference type="ARBA" id="ARBA00004651"/>
    </source>
</evidence>
<feature type="transmembrane region" description="Helical" evidence="7">
    <location>
        <begin position="259"/>
        <end position="278"/>
    </location>
</feature>
<dbReference type="InterPro" id="IPR036259">
    <property type="entry name" value="MFS_trans_sf"/>
</dbReference>
<sequence length="515" mass="51798">MPAAPGRGGTAVRAIPGGPYVGKVVDGVDARADPVSAGRVGRPAPLIAAMCLAVLTVAVLQTAVVPVLGVIAHQLQATPTAVSWVVTANLLSAAAATPLVGRLADRYSKRAVLLAVLGVVLAGSLLAAATTSLALLVAGRVLQGASFALYPVGVAILRAEFPEPVVVRALAVLSATLGFGGGMGLVVTGLLMSGNAGYHRVFWLATVFVVVVIGAVAALVPGRPGAGDGSIDWLGAAGLAAGLTGVILVVTQGSHCGWFAPRTIVVASAGLAILVAWWQWERRRRHPLVSTAMLTRRTMLLTNLSTVLVGVGLYISFLGLTQFVQMSRAAAGYGFSATVLYSSVVFLLPGALAGMVMATASGRFIDRFGAQSVLVAGAVVGALGFALLAIAHDARWQVIVAGVCMNVYVSLAYGALPAVVVSEAGPDETGVATGINAIARTIGSSIAAAMVAGVLAASHGRQGMPTESAFVSLFVLGAVTAAAVAVLIAVSGVRSRTGGSSAGRVDAQALNHEWG</sequence>
<keyword evidence="6 7" id="KW-0472">Membrane</keyword>
<dbReference type="InterPro" id="IPR020846">
    <property type="entry name" value="MFS_dom"/>
</dbReference>
<comment type="subcellular location">
    <subcellularLocation>
        <location evidence="1">Cell membrane</location>
        <topology evidence="1">Multi-pass membrane protein</topology>
    </subcellularLocation>
</comment>
<accession>A0A9P3Q4I2</accession>
<feature type="transmembrane region" description="Helical" evidence="7">
    <location>
        <begin position="396"/>
        <end position="416"/>
    </location>
</feature>
<dbReference type="InterPro" id="IPR011701">
    <property type="entry name" value="MFS"/>
</dbReference>
<feature type="transmembrane region" description="Helical" evidence="7">
    <location>
        <begin position="169"/>
        <end position="190"/>
    </location>
</feature>
<dbReference type="GO" id="GO:0005886">
    <property type="term" value="C:plasma membrane"/>
    <property type="evidence" value="ECO:0007669"/>
    <property type="project" value="UniProtKB-SubCell"/>
</dbReference>
<evidence type="ECO:0000256" key="6">
    <source>
        <dbReference type="ARBA" id="ARBA00023136"/>
    </source>
</evidence>
<feature type="domain" description="Major facilitator superfamily (MFS) profile" evidence="8">
    <location>
        <begin position="46"/>
        <end position="496"/>
    </location>
</feature>
<feature type="transmembrane region" description="Helical" evidence="7">
    <location>
        <begin position="202"/>
        <end position="221"/>
    </location>
</feature>
<evidence type="ECO:0000259" key="8">
    <source>
        <dbReference type="PROSITE" id="PS50850"/>
    </source>
</evidence>
<feature type="transmembrane region" description="Helical" evidence="7">
    <location>
        <begin position="299"/>
        <end position="320"/>
    </location>
</feature>
<organism evidence="9 10">
    <name type="scientific">Mycobacterium kiyosense</name>
    <dbReference type="NCBI Taxonomy" id="2871094"/>
    <lineage>
        <taxon>Bacteria</taxon>
        <taxon>Bacillati</taxon>
        <taxon>Actinomycetota</taxon>
        <taxon>Actinomycetes</taxon>
        <taxon>Mycobacteriales</taxon>
        <taxon>Mycobacteriaceae</taxon>
        <taxon>Mycobacterium</taxon>
    </lineage>
</organism>
<proteinExistence type="predicted"/>
<dbReference type="Gene3D" id="1.20.1250.20">
    <property type="entry name" value="MFS general substrate transporter like domains"/>
    <property type="match status" value="2"/>
</dbReference>
<gene>
    <name evidence="9" type="ORF">Mkiyose1413_27290</name>
</gene>
<evidence type="ECO:0000256" key="5">
    <source>
        <dbReference type="ARBA" id="ARBA00022989"/>
    </source>
</evidence>
<feature type="transmembrane region" description="Helical" evidence="7">
    <location>
        <begin position="46"/>
        <end position="69"/>
    </location>
</feature>
<feature type="transmembrane region" description="Helical" evidence="7">
    <location>
        <begin position="112"/>
        <end position="135"/>
    </location>
</feature>
<dbReference type="Pfam" id="PF07690">
    <property type="entry name" value="MFS_1"/>
    <property type="match status" value="1"/>
</dbReference>
<evidence type="ECO:0000313" key="9">
    <source>
        <dbReference type="EMBL" id="GLD30846.1"/>
    </source>
</evidence>
<name>A0A9P3Q4I2_9MYCO</name>
<keyword evidence="2" id="KW-0813">Transport</keyword>
<keyword evidence="5 7" id="KW-1133">Transmembrane helix</keyword>
<keyword evidence="10" id="KW-1185">Reference proteome</keyword>
<reference evidence="9" key="1">
    <citation type="submission" date="2022-08" db="EMBL/GenBank/DDBJ databases">
        <title>Mycobacterium kiyosense sp. nov., scotochromogenic slow-glowing species isolated from respiratory specimens.</title>
        <authorList>
            <person name="Fukano H."/>
            <person name="Kazumi Y."/>
            <person name="Sakagami N."/>
            <person name="Ato M."/>
            <person name="Mitarai S."/>
            <person name="Hoshino Y."/>
        </authorList>
    </citation>
    <scope>NUCLEOTIDE SEQUENCE</scope>
    <source>
        <strain evidence="9">1413</strain>
    </source>
</reference>
<dbReference type="GO" id="GO:0022857">
    <property type="term" value="F:transmembrane transporter activity"/>
    <property type="evidence" value="ECO:0007669"/>
    <property type="project" value="InterPro"/>
</dbReference>
<dbReference type="SUPFAM" id="SSF103473">
    <property type="entry name" value="MFS general substrate transporter"/>
    <property type="match status" value="1"/>
</dbReference>
<feature type="transmembrane region" description="Helical" evidence="7">
    <location>
        <begin position="372"/>
        <end position="390"/>
    </location>
</feature>
<evidence type="ECO:0000256" key="3">
    <source>
        <dbReference type="ARBA" id="ARBA00022475"/>
    </source>
</evidence>
<dbReference type="AlphaFoldDB" id="A0A9P3Q4I2"/>